<keyword evidence="7" id="KW-1185">Reference proteome</keyword>
<evidence type="ECO:0000256" key="4">
    <source>
        <dbReference type="PROSITE-ProRule" id="PRU00322"/>
    </source>
</evidence>
<keyword evidence="3" id="KW-0862">Zinc</keyword>
<dbReference type="EMBL" id="MPUH01000385">
    <property type="protein sequence ID" value="OMJ81318.1"/>
    <property type="molecule type" value="Genomic_DNA"/>
</dbReference>
<comment type="caution">
    <text evidence="6">The sequence shown here is derived from an EMBL/GenBank/DDBJ whole genome shotgun (WGS) entry which is preliminary data.</text>
</comment>
<proteinExistence type="predicted"/>
<dbReference type="PROSITE" id="PS01358">
    <property type="entry name" value="ZF_RANBP2_1"/>
    <property type="match status" value="3"/>
</dbReference>
<evidence type="ECO:0000259" key="5">
    <source>
        <dbReference type="PROSITE" id="PS50199"/>
    </source>
</evidence>
<dbReference type="InterPro" id="IPR001876">
    <property type="entry name" value="Znf_RanBP2"/>
</dbReference>
<evidence type="ECO:0000313" key="6">
    <source>
        <dbReference type="EMBL" id="OMJ81318.1"/>
    </source>
</evidence>
<feature type="domain" description="RanBP2-type" evidence="5">
    <location>
        <begin position="654"/>
        <end position="684"/>
    </location>
</feature>
<feature type="domain" description="RanBP2-type" evidence="5">
    <location>
        <begin position="703"/>
        <end position="732"/>
    </location>
</feature>
<evidence type="ECO:0000256" key="3">
    <source>
        <dbReference type="ARBA" id="ARBA00022833"/>
    </source>
</evidence>
<dbReference type="PROSITE" id="PS50199">
    <property type="entry name" value="ZF_RANBP2_2"/>
    <property type="match status" value="2"/>
</dbReference>
<gene>
    <name evidence="6" type="ORF">SteCoe_18241</name>
</gene>
<organism evidence="6 7">
    <name type="scientific">Stentor coeruleus</name>
    <dbReference type="NCBI Taxonomy" id="5963"/>
    <lineage>
        <taxon>Eukaryota</taxon>
        <taxon>Sar</taxon>
        <taxon>Alveolata</taxon>
        <taxon>Ciliophora</taxon>
        <taxon>Postciliodesmatophora</taxon>
        <taxon>Heterotrichea</taxon>
        <taxon>Heterotrichida</taxon>
        <taxon>Stentoridae</taxon>
        <taxon>Stentor</taxon>
    </lineage>
</organism>
<evidence type="ECO:0000256" key="1">
    <source>
        <dbReference type="ARBA" id="ARBA00022723"/>
    </source>
</evidence>
<evidence type="ECO:0000256" key="2">
    <source>
        <dbReference type="ARBA" id="ARBA00022771"/>
    </source>
</evidence>
<reference evidence="6 7" key="1">
    <citation type="submission" date="2016-11" db="EMBL/GenBank/DDBJ databases">
        <title>The macronuclear genome of Stentor coeruleus: a giant cell with tiny introns.</title>
        <authorList>
            <person name="Slabodnick M."/>
            <person name="Ruby J.G."/>
            <person name="Reiff S.B."/>
            <person name="Swart E.C."/>
            <person name="Gosai S."/>
            <person name="Prabakaran S."/>
            <person name="Witkowska E."/>
            <person name="Larue G.E."/>
            <person name="Fisher S."/>
            <person name="Freeman R.M."/>
            <person name="Gunawardena J."/>
            <person name="Chu W."/>
            <person name="Stover N.A."/>
            <person name="Gregory B.D."/>
            <person name="Nowacki M."/>
            <person name="Derisi J."/>
            <person name="Roy S.W."/>
            <person name="Marshall W.F."/>
            <person name="Sood P."/>
        </authorList>
    </citation>
    <scope>NUCLEOTIDE SEQUENCE [LARGE SCALE GENOMIC DNA]</scope>
    <source>
        <strain evidence="6">WM001</strain>
    </source>
</reference>
<keyword evidence="2 4" id="KW-0863">Zinc-finger</keyword>
<keyword evidence="1" id="KW-0479">Metal-binding</keyword>
<sequence length="946" mass="110524">MLPSRLGLSDLTFDPIREPNDSFLITALKVFFSNNKFINSIQKDLNKCRHSQNPPCIISSLYTIIDQYKSGLIINTLPLRQSLANLYENENKFTLDSSDWDIIETMSIILNAIHAKAIDLPCNIQNKDALVISCNNTCPFHSIFYLGVDENHICECGNESSNPWDYTNMCQYFNINEIFEEYNQDASKEMSKLPNFIIKEKNVQGNSQVFIGKIISKLQDRLRDAKCENCFLDECEIRRSKISFSLTKCPEVYLINLIWENNNPFYLEVMLATASASSTLMIDEIYGIGPKTRYNLKGIIFQRYNSYDYAYRNGNIWKFTGLHENSGWYELLQEVTVLKYLPICLVYEKTPLNQPYNFDIKIHKLMFVEKFASECEEYELMYRNQVIPPEKKISGLFLKEKKKIKGKKDDYNFDNLMKDNRIDQRSLPVSKKIENTTDNLKFIRKTELPKFDEEEKVLIEHQNPTFIEKNPPSLTRKIWKCKCGSENSDIWEVCCKCYELKPGIEGWVCEYCKAKNDIETLYICSTCREINNRPHYSNKKDDDIKSFNIYNNPKEPKSISNNPDTYFLDEEWGEKNQNLANQSKKSSGLYSHDNIWDCECGSSNIEEWEICQKCDKIKPGLGGWVCKFCKARNPPENIYRCSQCDTSKNETSAKEQEYWSCKTCKTANRSYAYICEECGESKDQLYDYMSKKDNLHNSSERLKAQKWKCIDCKFENSIDKEKCIYCQLQNPYIPIKNLLDTEEKVEVLKWKCKCGKINEESSKLCNGCYTIKKEYENKSAVSKTDIKNMAYNNYYDEKNQEQVWKCIKCNQINDDWKSKCKTCGFSKYENKITENITIEYWKCPRCLYNQNQNDQNICYKCKTAKEIRSVEALPSRCKECFKDINIVMCPNCKEGVRIKEKCIKCSGSLNGIIKCYSCDENNQKNIKKGFDFGGLGGNFRRNKYGY</sequence>
<dbReference type="OrthoDB" id="424012at2759"/>
<dbReference type="Proteomes" id="UP000187209">
    <property type="component" value="Unassembled WGS sequence"/>
</dbReference>
<protein>
    <recommendedName>
        <fullName evidence="5">RanBP2-type domain-containing protein</fullName>
    </recommendedName>
</protein>
<dbReference type="AlphaFoldDB" id="A0A1R2BWZ8"/>
<dbReference type="GO" id="GO:0008270">
    <property type="term" value="F:zinc ion binding"/>
    <property type="evidence" value="ECO:0007669"/>
    <property type="project" value="UniProtKB-KW"/>
</dbReference>
<accession>A0A1R2BWZ8</accession>
<evidence type="ECO:0000313" key="7">
    <source>
        <dbReference type="Proteomes" id="UP000187209"/>
    </source>
</evidence>
<dbReference type="SMART" id="SM00547">
    <property type="entry name" value="ZnF_RBZ"/>
    <property type="match status" value="7"/>
</dbReference>
<name>A0A1R2BWZ8_9CILI</name>